<evidence type="ECO:0000256" key="5">
    <source>
        <dbReference type="ARBA" id="ARBA00023242"/>
    </source>
</evidence>
<dbReference type="AlphaFoldDB" id="A0A507DK80"/>
<proteinExistence type="inferred from homology"/>
<evidence type="ECO:0000256" key="1">
    <source>
        <dbReference type="ARBA" id="ARBA00004123"/>
    </source>
</evidence>
<keyword evidence="8" id="KW-0808">Transferase</keyword>
<evidence type="ECO:0000259" key="7">
    <source>
        <dbReference type="Pfam" id="PF04042"/>
    </source>
</evidence>
<dbReference type="EMBL" id="QEAM01000006">
    <property type="protein sequence ID" value="TPX51290.1"/>
    <property type="molecule type" value="Genomic_DNA"/>
</dbReference>
<evidence type="ECO:0000256" key="3">
    <source>
        <dbReference type="ARBA" id="ARBA00022705"/>
    </source>
</evidence>
<dbReference type="GO" id="GO:0042276">
    <property type="term" value="P:error-prone translesion synthesis"/>
    <property type="evidence" value="ECO:0007669"/>
    <property type="project" value="TreeGrafter"/>
</dbReference>
<keyword evidence="5 6" id="KW-0539">Nucleus</keyword>
<dbReference type="STRING" id="286115.A0A507DK80"/>
<protein>
    <recommendedName>
        <fullName evidence="6">DNA polymerase epsilon subunit</fullName>
    </recommendedName>
    <alternativeName>
        <fullName evidence="6">DNA polymerase II subunit 2</fullName>
    </alternativeName>
</protein>
<keyword evidence="3 6" id="KW-0235">DNA replication</keyword>
<sequence length="574" mass="65392">MASRIQQQCYRVLTKKHKLAISKDALEYLYDIVQRAGLDGGEELNEALEYIASSYLQHEGGDYGRVVDRTRLQTVVENIFKKSNAHETAKQAFAQGATENPDNPGHNVSEASAYLQIINGFDVPKYIYDWDRKTFMKPVPKGSKLNQPQPTSLFANAESKTSSMRDRFDLLRQRILRNDSFRPPPGASVMTAVQNGTGKRHRMDYFEITSIKNLTGRTGQRFLLFGMLTQMEEGRHYLEDADAYMELQFVKTMQQTVGLFTYNCFVLVEGIFTEEKKFQVHMIGLPPPEERHKSLSAFATSVDFFGSRKETDDVTLIAQVEAALGDVAFILLSDVWLDQPRVLAKLRQLFEGYSQTILPLAFVFMGNFSSKAYAYNTADAKSYRDGFNALCDIITDYDNIAQQCHFLFVPGPNDPWAGNVLPRPPIPDIYTGRMRARVVNSHFTMNPCRIKYCTQEIVVFREDLLNKMRRNVIIPPDMNQDIEIRRHLVRTIIDQAHLCPLPIHVRPVYWDLDHVLRIYPQPHALVLGDSCGNYAITYEGCHCVNPGSFANNGFGFLVYYPATRHCQESKIPSS</sequence>
<evidence type="ECO:0000313" key="11">
    <source>
        <dbReference type="Proteomes" id="UP000320475"/>
    </source>
</evidence>
<evidence type="ECO:0000256" key="6">
    <source>
        <dbReference type="PIRNR" id="PIRNR000799"/>
    </source>
</evidence>
<dbReference type="Pfam" id="PF04042">
    <property type="entry name" value="DNA_pol_E_B"/>
    <property type="match status" value="1"/>
</dbReference>
<dbReference type="InterPro" id="IPR016266">
    <property type="entry name" value="POLE2"/>
</dbReference>
<comment type="subcellular location">
    <subcellularLocation>
        <location evidence="1 6">Nucleus</location>
    </subcellularLocation>
</comment>
<dbReference type="OrthoDB" id="10254730at2759"/>
<dbReference type="Proteomes" id="UP000320475">
    <property type="component" value="Unassembled WGS sequence"/>
</dbReference>
<keyword evidence="8" id="KW-0239">DNA-directed DNA polymerase</keyword>
<dbReference type="PANTHER" id="PTHR12708">
    <property type="entry name" value="DNA POLYMERASE EPSILON SUBUNIT B"/>
    <property type="match status" value="1"/>
</dbReference>
<dbReference type="GO" id="GO:0006261">
    <property type="term" value="P:DNA-templated DNA replication"/>
    <property type="evidence" value="ECO:0007669"/>
    <property type="project" value="InterPro"/>
</dbReference>
<accession>A0A507DK80</accession>
<dbReference type="GO" id="GO:0008622">
    <property type="term" value="C:epsilon DNA polymerase complex"/>
    <property type="evidence" value="ECO:0007669"/>
    <property type="project" value="UniProtKB-UniRule"/>
</dbReference>
<gene>
    <name evidence="8" type="primary">SENL396</name>
    <name evidence="9" type="synonym">SENM273</name>
    <name evidence="8" type="ORF">SeLEV6574_g00396</name>
    <name evidence="9" type="ORF">SeMB42_g00273</name>
</gene>
<dbReference type="EMBL" id="QEAN01000005">
    <property type="protein sequence ID" value="TPX54451.1"/>
    <property type="molecule type" value="Genomic_DNA"/>
</dbReference>
<dbReference type="InterPro" id="IPR007185">
    <property type="entry name" value="DNA_pol_a/d/e_bsu"/>
</dbReference>
<comment type="caution">
    <text evidence="8">The sequence shown here is derived from an EMBL/GenBank/DDBJ whole genome shotgun (WGS) entry which is preliminary data.</text>
</comment>
<reference evidence="10 11" key="1">
    <citation type="journal article" date="2019" name="Sci. Rep.">
        <title>Comparative genomics of chytrid fungi reveal insights into the obligate biotrophic and pathogenic lifestyle of Synchytrium endobioticum.</title>
        <authorList>
            <person name="van de Vossenberg B.T.L.H."/>
            <person name="Warris S."/>
            <person name="Nguyen H.D.T."/>
            <person name="van Gent-Pelzer M.P.E."/>
            <person name="Joly D.L."/>
            <person name="van de Geest H.C."/>
            <person name="Bonants P.J.M."/>
            <person name="Smith D.S."/>
            <person name="Levesque C.A."/>
            <person name="van der Lee T.A.J."/>
        </authorList>
    </citation>
    <scope>NUCLEOTIDE SEQUENCE [LARGE SCALE GENOMIC DNA]</scope>
    <source>
        <strain evidence="8 11">LEV6574</strain>
        <strain evidence="9 10">MB42</strain>
    </source>
</reference>
<dbReference type="VEuPathDB" id="FungiDB:SeMB42_g00273"/>
<evidence type="ECO:0000313" key="8">
    <source>
        <dbReference type="EMBL" id="TPX51290.1"/>
    </source>
</evidence>
<evidence type="ECO:0000256" key="4">
    <source>
        <dbReference type="ARBA" id="ARBA00023125"/>
    </source>
</evidence>
<name>A0A507DK80_9FUNG</name>
<dbReference type="Gene3D" id="3.60.21.60">
    <property type="match status" value="1"/>
</dbReference>
<dbReference type="GO" id="GO:0003887">
    <property type="term" value="F:DNA-directed DNA polymerase activity"/>
    <property type="evidence" value="ECO:0007669"/>
    <property type="project" value="UniProtKB-KW"/>
</dbReference>
<dbReference type="GO" id="GO:0003677">
    <property type="term" value="F:DNA binding"/>
    <property type="evidence" value="ECO:0007669"/>
    <property type="project" value="UniProtKB-UniRule"/>
</dbReference>
<keyword evidence="10" id="KW-1185">Reference proteome</keyword>
<evidence type="ECO:0000313" key="10">
    <source>
        <dbReference type="Proteomes" id="UP000317494"/>
    </source>
</evidence>
<organism evidence="8 11">
    <name type="scientific">Synchytrium endobioticum</name>
    <dbReference type="NCBI Taxonomy" id="286115"/>
    <lineage>
        <taxon>Eukaryota</taxon>
        <taxon>Fungi</taxon>
        <taxon>Fungi incertae sedis</taxon>
        <taxon>Chytridiomycota</taxon>
        <taxon>Chytridiomycota incertae sedis</taxon>
        <taxon>Chytridiomycetes</taxon>
        <taxon>Synchytriales</taxon>
        <taxon>Synchytriaceae</taxon>
        <taxon>Synchytrium</taxon>
    </lineage>
</organism>
<evidence type="ECO:0000256" key="2">
    <source>
        <dbReference type="ARBA" id="ARBA00009560"/>
    </source>
</evidence>
<dbReference type="PIRSF" id="PIRSF000799">
    <property type="entry name" value="DNA_pol_eps_2"/>
    <property type="match status" value="1"/>
</dbReference>
<dbReference type="Proteomes" id="UP000317494">
    <property type="component" value="Unassembled WGS sequence"/>
</dbReference>
<keyword evidence="8" id="KW-0548">Nucleotidyltransferase</keyword>
<dbReference type="PANTHER" id="PTHR12708:SF0">
    <property type="entry name" value="DNA POLYMERASE EPSILON SUBUNIT 2"/>
    <property type="match status" value="1"/>
</dbReference>
<evidence type="ECO:0000313" key="9">
    <source>
        <dbReference type="EMBL" id="TPX54451.1"/>
    </source>
</evidence>
<feature type="domain" description="DNA polymerase alpha/delta/epsilon subunit B" evidence="7">
    <location>
        <begin position="329"/>
        <end position="532"/>
    </location>
</feature>
<comment type="similarity">
    <text evidence="2 6">Belongs to the DNA polymerase epsilon subunit B family.</text>
</comment>
<comment type="function">
    <text evidence="6">Participates in DNA repair and in chromosomal DNA replication.</text>
</comment>
<keyword evidence="4 6" id="KW-0238">DNA-binding</keyword>